<proteinExistence type="inferred from homology"/>
<dbReference type="Gene3D" id="3.40.640.10">
    <property type="entry name" value="Type I PLP-dependent aspartate aminotransferase-like (Major domain)"/>
    <property type="match status" value="1"/>
</dbReference>
<dbReference type="InterPro" id="IPR028082">
    <property type="entry name" value="Peripla_BP_I"/>
</dbReference>
<dbReference type="Pfam" id="PF04392">
    <property type="entry name" value="ABC_sub_bind"/>
    <property type="match status" value="1"/>
</dbReference>
<keyword evidence="3" id="KW-0808">Transferase</keyword>
<feature type="compositionally biased region" description="Low complexity" evidence="5">
    <location>
        <begin position="46"/>
        <end position="57"/>
    </location>
</feature>
<dbReference type="InterPro" id="IPR015424">
    <property type="entry name" value="PyrdxlP-dep_Trfase"/>
</dbReference>
<evidence type="ECO:0000313" key="6">
    <source>
        <dbReference type="EMBL" id="KZM28599.1"/>
    </source>
</evidence>
<dbReference type="InterPro" id="IPR015422">
    <property type="entry name" value="PyrdxlP-dep_Trfase_small"/>
</dbReference>
<dbReference type="InterPro" id="IPR015421">
    <property type="entry name" value="PyrdxlP-dep_Trfase_major"/>
</dbReference>
<dbReference type="SUPFAM" id="SSF53383">
    <property type="entry name" value="PLP-dependent transferases"/>
    <property type="match status" value="1"/>
</dbReference>
<keyword evidence="4" id="KW-0663">Pyridoxal phosphate</keyword>
<organism evidence="6 7">
    <name type="scientific">Didymella rabiei</name>
    <name type="common">Chickpea ascochyta blight fungus</name>
    <name type="synonym">Mycosphaerella rabiei</name>
    <dbReference type="NCBI Taxonomy" id="5454"/>
    <lineage>
        <taxon>Eukaryota</taxon>
        <taxon>Fungi</taxon>
        <taxon>Dikarya</taxon>
        <taxon>Ascomycota</taxon>
        <taxon>Pezizomycotina</taxon>
        <taxon>Dothideomycetes</taxon>
        <taxon>Pleosporomycetidae</taxon>
        <taxon>Pleosporales</taxon>
        <taxon>Pleosporineae</taxon>
        <taxon>Didymellaceae</taxon>
        <taxon>Ascochyta</taxon>
    </lineage>
</organism>
<dbReference type="InterPro" id="IPR005814">
    <property type="entry name" value="Aminotrans_3"/>
</dbReference>
<evidence type="ECO:0000256" key="1">
    <source>
        <dbReference type="ARBA" id="ARBA00008954"/>
    </source>
</evidence>
<feature type="region of interest" description="Disordered" evidence="5">
    <location>
        <begin position="37"/>
        <end position="57"/>
    </location>
</feature>
<dbReference type="Gene3D" id="3.90.1150.10">
    <property type="entry name" value="Aspartate Aminotransferase, domain 1"/>
    <property type="match status" value="1"/>
</dbReference>
<evidence type="ECO:0000256" key="4">
    <source>
        <dbReference type="ARBA" id="ARBA00022898"/>
    </source>
</evidence>
<comment type="caution">
    <text evidence="6">The sequence shown here is derived from an EMBL/GenBank/DDBJ whole genome shotgun (WGS) entry which is preliminary data.</text>
</comment>
<evidence type="ECO:0000256" key="5">
    <source>
        <dbReference type="SAM" id="MobiDB-lite"/>
    </source>
</evidence>
<reference evidence="6 7" key="1">
    <citation type="journal article" date="2016" name="Sci. Rep.">
        <title>Draft genome sequencing and secretome analysis of fungal phytopathogen Ascochyta rabiei provides insight into the necrotrophic effector repertoire.</title>
        <authorList>
            <person name="Verma S."/>
            <person name="Gazara R.K."/>
            <person name="Nizam S."/>
            <person name="Parween S."/>
            <person name="Chattopadhyay D."/>
            <person name="Verma P.K."/>
        </authorList>
    </citation>
    <scope>NUCLEOTIDE SEQUENCE [LARGE SCALE GENOMIC DNA]</scope>
    <source>
        <strain evidence="6 7">ArDII</strain>
    </source>
</reference>
<dbReference type="InterPro" id="IPR049704">
    <property type="entry name" value="Aminotrans_3_PPA_site"/>
</dbReference>
<dbReference type="EMBL" id="JYNV01000009">
    <property type="protein sequence ID" value="KZM28599.1"/>
    <property type="molecule type" value="Genomic_DNA"/>
</dbReference>
<dbReference type="PROSITE" id="PS00600">
    <property type="entry name" value="AA_TRANSFER_CLASS_3"/>
    <property type="match status" value="1"/>
</dbReference>
<keyword evidence="7" id="KW-1185">Reference proteome</keyword>
<name>A0A163MCP4_DIDRA</name>
<protein>
    <recommendedName>
        <fullName evidence="8">Aminotransferase</fullName>
    </recommendedName>
</protein>
<dbReference type="PANTHER" id="PTHR43094:SF1">
    <property type="entry name" value="AMINOTRANSFERASE CLASS-III"/>
    <property type="match status" value="1"/>
</dbReference>
<evidence type="ECO:0000256" key="3">
    <source>
        <dbReference type="ARBA" id="ARBA00022679"/>
    </source>
</evidence>
<evidence type="ECO:0008006" key="8">
    <source>
        <dbReference type="Google" id="ProtNLM"/>
    </source>
</evidence>
<dbReference type="SUPFAM" id="SSF53822">
    <property type="entry name" value="Periplasmic binding protein-like I"/>
    <property type="match status" value="1"/>
</dbReference>
<comment type="similarity">
    <text evidence="1">Belongs to the class-III pyridoxal-phosphate-dependent aminotransferase family.</text>
</comment>
<keyword evidence="2" id="KW-0032">Aminotransferase</keyword>
<dbReference type="GO" id="GO:0008483">
    <property type="term" value="F:transaminase activity"/>
    <property type="evidence" value="ECO:0007669"/>
    <property type="project" value="UniProtKB-KW"/>
</dbReference>
<accession>A0A163MCP4</accession>
<dbReference type="Proteomes" id="UP000076837">
    <property type="component" value="Unassembled WGS sequence"/>
</dbReference>
<dbReference type="Pfam" id="PF00202">
    <property type="entry name" value="Aminotran_3"/>
    <property type="match status" value="1"/>
</dbReference>
<dbReference type="FunFam" id="3.40.640.10:FF:000014">
    <property type="entry name" value="Adenosylmethionine-8-amino-7-oxononanoate aminotransferase, probable"/>
    <property type="match status" value="1"/>
</dbReference>
<dbReference type="InterPro" id="IPR007487">
    <property type="entry name" value="ABC_transpt-TYRBP-like"/>
</dbReference>
<dbReference type="Gene3D" id="3.40.50.2300">
    <property type="match status" value="2"/>
</dbReference>
<dbReference type="CDD" id="cd06325">
    <property type="entry name" value="PBP1_ABC_unchar_transporter"/>
    <property type="match status" value="1"/>
</dbReference>
<sequence length="826" mass="87511">MTLGTLCRENVGLTVVEQVILVTSSWIDRTIPSCAGEDLNRRPESKSGSGVSTVTSPTKPAVASRVFNRDLKNQWPTVERTAGVHVWDSEGNKYLDATAGGSVVVNVGYSVPEILSAMNEQASRACFSASFTSSAQEELAYQIAAFAPGDLDYVRFTSGGSEANESAIKLARKYFVERGDPTKWKVIGRTRSFHGNTLGALSATGHRRRRSEYEPLLLPFSHVATPYAYRCETCTPGQTCTDHCIIELEQEILRQDPREVAAFIAEPVVGAACMGLTPPEDYWPRVRELCDQYDVLLIADEVMTGMGRTGRNFGVDHWGVVPDIITSGKGIGSGYTPLGAVIARHKIWETVKNGTGEWEHGFTYGGNPLSCAVGLAVLRYVQDHDLILQADQNGEYLKRALLHEIGEHPLVGDIDGKGMHIGVELVLDRASKKPFPGETAIAKRVAGACRSRGVLVNPTFTDNADGLSGDRFGITPIFTFTRSQLDQTVETVRRALDEGTDMKTTSYAAIALASVVGASIAGCSTSANSSGEFAGKTVCVDQYVSATPTESIVSGIKESLSDAIGQGLEVVVKNPQGDAGTEATIVQQFISSKCDVLVPIGTAAAQLHANATRKIPIVFAGSSTPVQAGLVESTDKPGRNVTGVSDALPVTDEIDAMLAIDPSISKIGVVWKLGDSSGDSQSEDAKNHLEERGITSVDSTVQTAADVTQAVRSLEKKVDAIQIPGDTTTIGSAGGIVKAANEASLPVFGGTSGAVQAGAVIAATYDYKEVGRETAKLALQVLGGSDPAQTPVVLPAISGYAVNLGAAERLNLTIPDSIMNRVTEKY</sequence>
<evidence type="ECO:0000313" key="7">
    <source>
        <dbReference type="Proteomes" id="UP000076837"/>
    </source>
</evidence>
<gene>
    <name evidence="6" type="ORF">ST47_g253</name>
</gene>
<dbReference type="STRING" id="5454.A0A163MCP4"/>
<dbReference type="GO" id="GO:0030170">
    <property type="term" value="F:pyridoxal phosphate binding"/>
    <property type="evidence" value="ECO:0007669"/>
    <property type="project" value="InterPro"/>
</dbReference>
<dbReference type="PANTHER" id="PTHR43094">
    <property type="entry name" value="AMINOTRANSFERASE"/>
    <property type="match status" value="1"/>
</dbReference>
<dbReference type="CDD" id="cd00610">
    <property type="entry name" value="OAT_like"/>
    <property type="match status" value="1"/>
</dbReference>
<evidence type="ECO:0000256" key="2">
    <source>
        <dbReference type="ARBA" id="ARBA00022576"/>
    </source>
</evidence>
<dbReference type="AlphaFoldDB" id="A0A163MCP4"/>